<organism evidence="2">
    <name type="scientific">marine sediment metagenome</name>
    <dbReference type="NCBI Taxonomy" id="412755"/>
    <lineage>
        <taxon>unclassified sequences</taxon>
        <taxon>metagenomes</taxon>
        <taxon>ecological metagenomes</taxon>
    </lineage>
</organism>
<reference evidence="2" key="1">
    <citation type="journal article" date="2014" name="Front. Microbiol.">
        <title>High frequency of phylogenetically diverse reductive dehalogenase-homologous genes in deep subseafloor sedimentary metagenomes.</title>
        <authorList>
            <person name="Kawai M."/>
            <person name="Futagami T."/>
            <person name="Toyoda A."/>
            <person name="Takaki Y."/>
            <person name="Nishi S."/>
            <person name="Hori S."/>
            <person name="Arai W."/>
            <person name="Tsubouchi T."/>
            <person name="Morono Y."/>
            <person name="Uchiyama I."/>
            <person name="Ito T."/>
            <person name="Fujiyama A."/>
            <person name="Inagaki F."/>
            <person name="Takami H."/>
        </authorList>
    </citation>
    <scope>NUCLEOTIDE SEQUENCE</scope>
    <source>
        <strain evidence="2">Expedition CK06-06</strain>
    </source>
</reference>
<feature type="non-terminal residue" evidence="2">
    <location>
        <position position="49"/>
    </location>
</feature>
<evidence type="ECO:0000313" key="2">
    <source>
        <dbReference type="EMBL" id="GAI34033.1"/>
    </source>
</evidence>
<dbReference type="EMBL" id="BARV01027130">
    <property type="protein sequence ID" value="GAI34033.1"/>
    <property type="molecule type" value="Genomic_DNA"/>
</dbReference>
<feature type="transmembrane region" description="Helical" evidence="1">
    <location>
        <begin position="7"/>
        <end position="26"/>
    </location>
</feature>
<dbReference type="AlphaFoldDB" id="X1MRW3"/>
<comment type="caution">
    <text evidence="2">The sequence shown here is derived from an EMBL/GenBank/DDBJ whole genome shotgun (WGS) entry which is preliminary data.</text>
</comment>
<evidence type="ECO:0000256" key="1">
    <source>
        <dbReference type="SAM" id="Phobius"/>
    </source>
</evidence>
<protein>
    <submittedName>
        <fullName evidence="2">Uncharacterized protein</fullName>
    </submittedName>
</protein>
<accession>X1MRW3</accession>
<gene>
    <name evidence="2" type="ORF">S06H3_43707</name>
</gene>
<proteinExistence type="predicted"/>
<feature type="transmembrane region" description="Helical" evidence="1">
    <location>
        <begin position="32"/>
        <end position="48"/>
    </location>
</feature>
<sequence length="49" mass="5021">MKNHPLATKEVVAMVLIALLVAVAMLKGIDSYLYFAGVAAIAGLGGYVG</sequence>
<keyword evidence="1" id="KW-0472">Membrane</keyword>
<keyword evidence="1" id="KW-1133">Transmembrane helix</keyword>
<name>X1MRW3_9ZZZZ</name>
<keyword evidence="1" id="KW-0812">Transmembrane</keyword>